<evidence type="ECO:0000313" key="2">
    <source>
        <dbReference type="Proteomes" id="UP000379480"/>
    </source>
</evidence>
<protein>
    <submittedName>
        <fullName evidence="1">Uncharacterized protein</fullName>
    </submittedName>
</protein>
<gene>
    <name evidence="1" type="ORF">PS723_04426</name>
</gene>
<organism evidence="1 2">
    <name type="scientific">Pseudomonas fluorescens</name>
    <dbReference type="NCBI Taxonomy" id="294"/>
    <lineage>
        <taxon>Bacteria</taxon>
        <taxon>Pseudomonadati</taxon>
        <taxon>Pseudomonadota</taxon>
        <taxon>Gammaproteobacteria</taxon>
        <taxon>Pseudomonadales</taxon>
        <taxon>Pseudomonadaceae</taxon>
        <taxon>Pseudomonas</taxon>
    </lineage>
</organism>
<name>A0A5E7EAH7_PSEFL</name>
<dbReference type="Proteomes" id="UP000379480">
    <property type="component" value="Unassembled WGS sequence"/>
</dbReference>
<reference evidence="1 2" key="1">
    <citation type="submission" date="2019-09" db="EMBL/GenBank/DDBJ databases">
        <authorList>
            <person name="Chandra G."/>
            <person name="Truman W A."/>
        </authorList>
    </citation>
    <scope>NUCLEOTIDE SEQUENCE [LARGE SCALE GENOMIC DNA]</scope>
    <source>
        <strain evidence="1">PS723</strain>
    </source>
</reference>
<evidence type="ECO:0000313" key="1">
    <source>
        <dbReference type="EMBL" id="VVO23786.1"/>
    </source>
</evidence>
<accession>A0A5E7EAH7</accession>
<proteinExistence type="predicted"/>
<dbReference type="AlphaFoldDB" id="A0A5E7EAH7"/>
<sequence length="80" mass="8976">MHLAVERPYPVDYIHPNGVQAKIDFLWGDPENRSPVGIVIWLKEGDGRVKLGEELGEWNSYGDALRFGIALASICLGRLR</sequence>
<dbReference type="EMBL" id="CABVHY010000024">
    <property type="protein sequence ID" value="VVO23786.1"/>
    <property type="molecule type" value="Genomic_DNA"/>
</dbReference>